<dbReference type="Gene3D" id="2.120.10.30">
    <property type="entry name" value="TolB, C-terminal domain"/>
    <property type="match status" value="1"/>
</dbReference>
<evidence type="ECO:0000313" key="2">
    <source>
        <dbReference type="EMBL" id="SIO62559.1"/>
    </source>
</evidence>
<dbReference type="AlphaFoldDB" id="A0A1N6L193"/>
<evidence type="ECO:0008006" key="4">
    <source>
        <dbReference type="Google" id="ProtNLM"/>
    </source>
</evidence>
<dbReference type="EMBL" id="FSRU01000002">
    <property type="protein sequence ID" value="SIO62559.1"/>
    <property type="molecule type" value="Genomic_DNA"/>
</dbReference>
<dbReference type="OrthoDB" id="9774579at2"/>
<dbReference type="PANTHER" id="PTHR24104">
    <property type="entry name" value="E3 UBIQUITIN-PROTEIN LIGASE NHLRC1-RELATED"/>
    <property type="match status" value="1"/>
</dbReference>
<feature type="signal peptide" evidence="1">
    <location>
        <begin position="1"/>
        <end position="25"/>
    </location>
</feature>
<feature type="chain" id="PRO_5012568540" description="NHL repeat-containing protein" evidence="1">
    <location>
        <begin position="26"/>
        <end position="407"/>
    </location>
</feature>
<sequence>MTRMMGQLRPLAAGAAMCLMLAACGGDNVGKSSASNSASASSYTVSGTVSGLPAGASLVLENNGGGPVTVSASGAFSFATAVAAGSAYAVTVVSQPAWWNCTVSQGSGTSSVNVTNVGVSCAVDKTSPTSLVSAAAFGSARNASGTSDGTKLVGVAVDGSGNVYASDNNFGDVFGIPTGSAAPQFIYTAAGSAGLMTYSATNSTLYEADGGDDYIVELPNPLSASVTASYLAATGLTHPNSAAVDSSGNVYVVDTGTSPATVTEYTSSGTKVATLASGTSTFTPYAVAVDSNKNVYVTDQTHNEVFKIVSGTPTVLAGSGSAVDTDGTATAASFNAPGAITVDASNNLYVVDSGSGALRQIIPSSGVVTTLSTVTGATAIAVGSNENLYVTAEGTSAGVFQLAPTAQ</sequence>
<dbReference type="GO" id="GO:0008270">
    <property type="term" value="F:zinc ion binding"/>
    <property type="evidence" value="ECO:0007669"/>
    <property type="project" value="UniProtKB-KW"/>
</dbReference>
<dbReference type="RefSeq" id="WP_143788475.1">
    <property type="nucleotide sequence ID" value="NZ_FSRU01000002.1"/>
</dbReference>
<proteinExistence type="predicted"/>
<dbReference type="InterPro" id="IPR011042">
    <property type="entry name" value="6-blade_b-propeller_TolB-like"/>
</dbReference>
<gene>
    <name evidence="2" type="ORF">SAMN05444165_5573</name>
</gene>
<accession>A0A1N6L193</accession>
<name>A0A1N6L193_9BURK</name>
<evidence type="ECO:0000256" key="1">
    <source>
        <dbReference type="SAM" id="SignalP"/>
    </source>
</evidence>
<protein>
    <recommendedName>
        <fullName evidence="4">NHL repeat-containing protein</fullName>
    </recommendedName>
</protein>
<dbReference type="Proteomes" id="UP000185151">
    <property type="component" value="Unassembled WGS sequence"/>
</dbReference>
<evidence type="ECO:0000313" key="3">
    <source>
        <dbReference type="Proteomes" id="UP000185151"/>
    </source>
</evidence>
<organism evidence="2 3">
    <name type="scientific">Paraburkholderia phenazinium</name>
    <dbReference type="NCBI Taxonomy" id="60549"/>
    <lineage>
        <taxon>Bacteria</taxon>
        <taxon>Pseudomonadati</taxon>
        <taxon>Pseudomonadota</taxon>
        <taxon>Betaproteobacteria</taxon>
        <taxon>Burkholderiales</taxon>
        <taxon>Burkholderiaceae</taxon>
        <taxon>Paraburkholderia</taxon>
    </lineage>
</organism>
<dbReference type="PANTHER" id="PTHR24104:SF25">
    <property type="entry name" value="PROTEIN LIN-41"/>
    <property type="match status" value="1"/>
</dbReference>
<keyword evidence="1" id="KW-0732">Signal</keyword>
<keyword evidence="3" id="KW-1185">Reference proteome</keyword>
<dbReference type="Gene3D" id="2.40.10.500">
    <property type="match status" value="1"/>
</dbReference>
<dbReference type="InterPro" id="IPR050952">
    <property type="entry name" value="TRIM-NHL_E3_ligases"/>
</dbReference>
<dbReference type="SUPFAM" id="SSF101898">
    <property type="entry name" value="NHL repeat"/>
    <property type="match status" value="1"/>
</dbReference>
<reference evidence="2 3" key="1">
    <citation type="submission" date="2016-11" db="EMBL/GenBank/DDBJ databases">
        <authorList>
            <person name="Jaros S."/>
            <person name="Januszkiewicz K."/>
            <person name="Wedrychowicz H."/>
        </authorList>
    </citation>
    <scope>NUCLEOTIDE SEQUENCE [LARGE SCALE GENOMIC DNA]</scope>
    <source>
        <strain evidence="2 3">GAS95</strain>
    </source>
</reference>
<dbReference type="PROSITE" id="PS51257">
    <property type="entry name" value="PROKAR_LIPOPROTEIN"/>
    <property type="match status" value="1"/>
</dbReference>